<gene>
    <name evidence="2" type="ORF">GCM10010976_20790</name>
</gene>
<organism evidence="2 3">
    <name type="scientific">Bizionia arctica</name>
    <dbReference type="NCBI Taxonomy" id="1495645"/>
    <lineage>
        <taxon>Bacteria</taxon>
        <taxon>Pseudomonadati</taxon>
        <taxon>Bacteroidota</taxon>
        <taxon>Flavobacteriia</taxon>
        <taxon>Flavobacteriales</taxon>
        <taxon>Flavobacteriaceae</taxon>
        <taxon>Bizionia</taxon>
    </lineage>
</organism>
<dbReference type="Proteomes" id="UP000625976">
    <property type="component" value="Unassembled WGS sequence"/>
</dbReference>
<name>A0A917GK51_9FLAO</name>
<reference evidence="2" key="1">
    <citation type="journal article" date="2014" name="Int. J. Syst. Evol. Microbiol.">
        <title>Complete genome sequence of Corynebacterium casei LMG S-19264T (=DSM 44701T), isolated from a smear-ripened cheese.</title>
        <authorList>
            <consortium name="US DOE Joint Genome Institute (JGI-PGF)"/>
            <person name="Walter F."/>
            <person name="Albersmeier A."/>
            <person name="Kalinowski J."/>
            <person name="Ruckert C."/>
        </authorList>
    </citation>
    <scope>NUCLEOTIDE SEQUENCE</scope>
    <source>
        <strain evidence="2">CGMCC 1.12751</strain>
    </source>
</reference>
<proteinExistence type="predicted"/>
<evidence type="ECO:0000256" key="1">
    <source>
        <dbReference type="SAM" id="Coils"/>
    </source>
</evidence>
<evidence type="ECO:0000313" key="3">
    <source>
        <dbReference type="Proteomes" id="UP000625976"/>
    </source>
</evidence>
<keyword evidence="3" id="KW-1185">Reference proteome</keyword>
<dbReference type="RefSeq" id="WP_188464491.1">
    <property type="nucleotide sequence ID" value="NZ_BMFQ01000002.1"/>
</dbReference>
<accession>A0A917GK51</accession>
<dbReference type="EMBL" id="BMFQ01000002">
    <property type="protein sequence ID" value="GGG49333.1"/>
    <property type="molecule type" value="Genomic_DNA"/>
</dbReference>
<sequence>MQHHPDERNQLAALHDRHKRFSINVYDYHKAGETKKLKEAQKNLKETVKELDVLKKKLHP</sequence>
<feature type="coiled-coil region" evidence="1">
    <location>
        <begin position="30"/>
        <end position="57"/>
    </location>
</feature>
<reference evidence="2" key="2">
    <citation type="submission" date="2020-09" db="EMBL/GenBank/DDBJ databases">
        <authorList>
            <person name="Sun Q."/>
            <person name="Zhou Y."/>
        </authorList>
    </citation>
    <scope>NUCLEOTIDE SEQUENCE</scope>
    <source>
        <strain evidence="2">CGMCC 1.12751</strain>
    </source>
</reference>
<comment type="caution">
    <text evidence="2">The sequence shown here is derived from an EMBL/GenBank/DDBJ whole genome shotgun (WGS) entry which is preliminary data.</text>
</comment>
<dbReference type="AlphaFoldDB" id="A0A917GK51"/>
<evidence type="ECO:0000313" key="2">
    <source>
        <dbReference type="EMBL" id="GGG49333.1"/>
    </source>
</evidence>
<protein>
    <submittedName>
        <fullName evidence="2">Uncharacterized protein</fullName>
    </submittedName>
</protein>
<keyword evidence="1" id="KW-0175">Coiled coil</keyword>